<dbReference type="EMBL" id="CM000760">
    <property type="protein sequence ID" value="OQU90790.1"/>
    <property type="molecule type" value="Genomic_DNA"/>
</dbReference>
<organism evidence="2 3">
    <name type="scientific">Sorghum bicolor</name>
    <name type="common">Sorghum</name>
    <name type="synonym">Sorghum vulgare</name>
    <dbReference type="NCBI Taxonomy" id="4558"/>
    <lineage>
        <taxon>Eukaryota</taxon>
        <taxon>Viridiplantae</taxon>
        <taxon>Streptophyta</taxon>
        <taxon>Embryophyta</taxon>
        <taxon>Tracheophyta</taxon>
        <taxon>Spermatophyta</taxon>
        <taxon>Magnoliopsida</taxon>
        <taxon>Liliopsida</taxon>
        <taxon>Poales</taxon>
        <taxon>Poaceae</taxon>
        <taxon>PACMAD clade</taxon>
        <taxon>Panicoideae</taxon>
        <taxon>Andropogonodae</taxon>
        <taxon>Andropogoneae</taxon>
        <taxon>Sorghinae</taxon>
        <taxon>Sorghum</taxon>
    </lineage>
</organism>
<accession>A0A1Z5S4C8</accession>
<dbReference type="Proteomes" id="UP000000768">
    <property type="component" value="Chromosome 1"/>
</dbReference>
<feature type="chain" id="PRO_5011909278" evidence="1">
    <location>
        <begin position="22"/>
        <end position="204"/>
    </location>
</feature>
<gene>
    <name evidence="2" type="ORF">SORBI_3001G046200</name>
</gene>
<keyword evidence="1" id="KW-0732">Signal</keyword>
<name>A0A1Z5S4C8_SORBI</name>
<feature type="signal peptide" evidence="1">
    <location>
        <begin position="1"/>
        <end position="21"/>
    </location>
</feature>
<dbReference type="EMBL" id="CM000760">
    <property type="protein sequence ID" value="OQU90789.1"/>
    <property type="molecule type" value="Genomic_DNA"/>
</dbReference>
<evidence type="ECO:0000256" key="1">
    <source>
        <dbReference type="SAM" id="SignalP"/>
    </source>
</evidence>
<reference evidence="2" key="2">
    <citation type="submission" date="2017-02" db="EMBL/GenBank/DDBJ databases">
        <title>WGS assembly of Sorghum bicolor.</title>
        <authorList>
            <person name="Paterson A."/>
            <person name="Mullet J."/>
            <person name="Bowers J."/>
            <person name="Bruggmann R."/>
            <person name="Dubchak I."/>
            <person name="Grimwood J."/>
            <person name="Gundlach H."/>
            <person name="Haberer G."/>
            <person name="Hellsten U."/>
            <person name="Mitros T."/>
            <person name="Poliakov A."/>
            <person name="Schmutz J."/>
            <person name="Spannagl M."/>
            <person name="Tang H."/>
            <person name="Wang X."/>
            <person name="Wicker T."/>
            <person name="Bharti A."/>
            <person name="Chapman J."/>
            <person name="Feltus F."/>
            <person name="Gowik U."/>
            <person name="Grigoriev I."/>
            <person name="Lyons E."/>
            <person name="Maher C."/>
            <person name="Martis M."/>
            <person name="Narechania A."/>
            <person name="Otillar R."/>
            <person name="Penning B."/>
            <person name="Salamov A."/>
            <person name="Wang Y."/>
            <person name="Zhang L."/>
            <person name="Carpita N."/>
            <person name="Freeling M."/>
            <person name="Gingle A."/>
            <person name="Hash C."/>
            <person name="Keller B."/>
            <person name="Klein P."/>
            <person name="Kresovich S."/>
            <person name="Mccann M."/>
            <person name="Ming R."/>
            <person name="Peterson D."/>
            <person name="Rahman M."/>
            <person name="Ware D."/>
            <person name="Westhoff P."/>
            <person name="Mayer K."/>
            <person name="Messing J."/>
            <person name="Sims D."/>
            <person name="Jenkins J."/>
            <person name="Shu S."/>
            <person name="Rokhsar D."/>
        </authorList>
    </citation>
    <scope>NUCLEOTIDE SEQUENCE</scope>
</reference>
<dbReference type="Gramene" id="OQU90789">
    <property type="protein sequence ID" value="OQU90789"/>
    <property type="gene ID" value="SORBI_3001G046200"/>
</dbReference>
<dbReference type="Gramene" id="OQU90790">
    <property type="protein sequence ID" value="OQU90790"/>
    <property type="gene ID" value="SORBI_3001G046200"/>
</dbReference>
<sequence length="204" mass="22850">MDKYILQLLLLPLLLPDPSRPRRLSSHGHRLHHVLLHLPFLPLPLPLCLLLSPDGNDGGTTASVRQPRRARPLARRPYSPTRWVAAPGRGCERPLLGDATEPCRWLPAWLPPQRRFLPLLRVWSCATGNPRGRERPTATLPLAPLSLSPSVCPYGWNRCLLARFSPITERRGHAPHPGLCLAFCLLILIRRSSLPQCMVSIVLS</sequence>
<reference evidence="3" key="3">
    <citation type="journal article" date="2018" name="Plant J.">
        <title>The Sorghum bicolor reference genome: improved assembly, gene annotations, a transcriptome atlas, and signatures of genome organization.</title>
        <authorList>
            <person name="McCormick R.F."/>
            <person name="Truong S.K."/>
            <person name="Sreedasyam A."/>
            <person name="Jenkins J."/>
            <person name="Shu S."/>
            <person name="Sims D."/>
            <person name="Kennedy M."/>
            <person name="Amirebrahimi M."/>
            <person name="Weers B.D."/>
            <person name="McKinley B."/>
            <person name="Mattison A."/>
            <person name="Morishige D.T."/>
            <person name="Grimwood J."/>
            <person name="Schmutz J."/>
            <person name="Mullet J.E."/>
        </authorList>
    </citation>
    <scope>NUCLEOTIDE SEQUENCE [LARGE SCALE GENOMIC DNA]</scope>
    <source>
        <strain evidence="3">cv. BTx623</strain>
    </source>
</reference>
<dbReference type="AlphaFoldDB" id="A0A1Z5S4C8"/>
<evidence type="ECO:0000313" key="3">
    <source>
        <dbReference type="Proteomes" id="UP000000768"/>
    </source>
</evidence>
<proteinExistence type="predicted"/>
<reference evidence="2 3" key="1">
    <citation type="journal article" date="2009" name="Nature">
        <title>The Sorghum bicolor genome and the diversification of grasses.</title>
        <authorList>
            <person name="Paterson A.H."/>
            <person name="Bowers J.E."/>
            <person name="Bruggmann R."/>
            <person name="Dubchak I."/>
            <person name="Grimwood J."/>
            <person name="Gundlach H."/>
            <person name="Haberer G."/>
            <person name="Hellsten U."/>
            <person name="Mitros T."/>
            <person name="Poliakov A."/>
            <person name="Schmutz J."/>
            <person name="Spannagl M."/>
            <person name="Tang H."/>
            <person name="Wang X."/>
            <person name="Wicker T."/>
            <person name="Bharti A.K."/>
            <person name="Chapman J."/>
            <person name="Feltus F.A."/>
            <person name="Gowik U."/>
            <person name="Grigoriev I.V."/>
            <person name="Lyons E."/>
            <person name="Maher C.A."/>
            <person name="Martis M."/>
            <person name="Narechania A."/>
            <person name="Otillar R.P."/>
            <person name="Penning B.W."/>
            <person name="Salamov A.A."/>
            <person name="Wang Y."/>
            <person name="Zhang L."/>
            <person name="Carpita N.C."/>
            <person name="Freeling M."/>
            <person name="Gingle A.R."/>
            <person name="Hash C.T."/>
            <person name="Keller B."/>
            <person name="Klein P."/>
            <person name="Kresovich S."/>
            <person name="McCann M.C."/>
            <person name="Ming R."/>
            <person name="Peterson D.G."/>
            <person name="Mehboob-ur-Rahman"/>
            <person name="Ware D."/>
            <person name="Westhoff P."/>
            <person name="Mayer K.F."/>
            <person name="Messing J."/>
            <person name="Rokhsar D.S."/>
        </authorList>
    </citation>
    <scope>NUCLEOTIDE SEQUENCE [LARGE SCALE GENOMIC DNA]</scope>
    <source>
        <strain evidence="3">cv. BTx623</strain>
    </source>
</reference>
<keyword evidence="3" id="KW-1185">Reference proteome</keyword>
<evidence type="ECO:0000313" key="2">
    <source>
        <dbReference type="EMBL" id="OQU90790.1"/>
    </source>
</evidence>
<dbReference type="ExpressionAtlas" id="A0A1Z5S4C8">
    <property type="expression patterns" value="baseline and differential"/>
</dbReference>
<dbReference type="InParanoid" id="A0A1Z5S4C8"/>
<protein>
    <submittedName>
        <fullName evidence="2">Uncharacterized protein</fullName>
    </submittedName>
</protein>